<keyword evidence="1" id="KW-1133">Transmembrane helix</keyword>
<evidence type="ECO:0000313" key="3">
    <source>
        <dbReference type="Proteomes" id="UP000183208"/>
    </source>
</evidence>
<accession>A0A1M7AJA0</accession>
<gene>
    <name evidence="2" type="ORF">SAMN05444171_4106</name>
</gene>
<feature type="transmembrane region" description="Helical" evidence="1">
    <location>
        <begin position="12"/>
        <end position="34"/>
    </location>
</feature>
<sequence length="53" mass="5502">MAATRPQGRVASAIVWAAAGLGALVLLGSLSLWFHYGTTVFFEMIAAGISACF</sequence>
<keyword evidence="1" id="KW-0472">Membrane</keyword>
<evidence type="ECO:0000256" key="1">
    <source>
        <dbReference type="SAM" id="Phobius"/>
    </source>
</evidence>
<proteinExistence type="predicted"/>
<protein>
    <submittedName>
        <fullName evidence="2">Uncharacterized protein</fullName>
    </submittedName>
</protein>
<dbReference type="AlphaFoldDB" id="A0A1M7AJA0"/>
<keyword evidence="1" id="KW-0812">Transmembrane</keyword>
<dbReference type="Proteomes" id="UP000183208">
    <property type="component" value="Unassembled WGS sequence"/>
</dbReference>
<reference evidence="2 3" key="1">
    <citation type="submission" date="2016-10" db="EMBL/GenBank/DDBJ databases">
        <authorList>
            <person name="de Groot N.N."/>
        </authorList>
    </citation>
    <scope>NUCLEOTIDE SEQUENCE [LARGE SCALE GENOMIC DNA]</scope>
    <source>
        <strain evidence="2 3">GAS522</strain>
    </source>
</reference>
<dbReference type="RefSeq" id="WP_244525182.1">
    <property type="nucleotide sequence ID" value="NZ_FNTI01000001.1"/>
</dbReference>
<name>A0A1M7AJA0_9BRAD</name>
<dbReference type="EMBL" id="FNTI01000001">
    <property type="protein sequence ID" value="SED43839.1"/>
    <property type="molecule type" value="Genomic_DNA"/>
</dbReference>
<organism evidence="2 3">
    <name type="scientific">Bradyrhizobium lablabi</name>
    <dbReference type="NCBI Taxonomy" id="722472"/>
    <lineage>
        <taxon>Bacteria</taxon>
        <taxon>Pseudomonadati</taxon>
        <taxon>Pseudomonadota</taxon>
        <taxon>Alphaproteobacteria</taxon>
        <taxon>Hyphomicrobiales</taxon>
        <taxon>Nitrobacteraceae</taxon>
        <taxon>Bradyrhizobium</taxon>
    </lineage>
</organism>
<evidence type="ECO:0000313" key="2">
    <source>
        <dbReference type="EMBL" id="SED43839.1"/>
    </source>
</evidence>